<feature type="region of interest" description="Disordered" evidence="1">
    <location>
        <begin position="411"/>
        <end position="445"/>
    </location>
</feature>
<gene>
    <name evidence="3" type="ORF">Vbra_23144</name>
</gene>
<organism evidence="3 4">
    <name type="scientific">Vitrella brassicaformis (strain CCMP3155)</name>
    <dbReference type="NCBI Taxonomy" id="1169540"/>
    <lineage>
        <taxon>Eukaryota</taxon>
        <taxon>Sar</taxon>
        <taxon>Alveolata</taxon>
        <taxon>Colpodellida</taxon>
        <taxon>Vitrellaceae</taxon>
        <taxon>Vitrella</taxon>
    </lineage>
</organism>
<feature type="compositionally biased region" description="Basic and acidic residues" evidence="1">
    <location>
        <begin position="1"/>
        <end position="32"/>
    </location>
</feature>
<name>A0A0G4EA13_VITBC</name>
<reference evidence="3 4" key="1">
    <citation type="submission" date="2014-11" db="EMBL/GenBank/DDBJ databases">
        <authorList>
            <person name="Zhu J."/>
            <person name="Qi W."/>
            <person name="Song R."/>
        </authorList>
    </citation>
    <scope>NUCLEOTIDE SEQUENCE [LARGE SCALE GENOMIC DNA]</scope>
</reference>
<feature type="domain" description="Retrotransposon gag" evidence="2">
    <location>
        <begin position="77"/>
        <end position="160"/>
    </location>
</feature>
<sequence>MVAREHTRRAYEEKLRRDEEREQQRRAMKELKPSPFSGDDGMPAKEWLRELETWFDEAAVALQMRPQMFHKQLKPGSSAAAWWYNLPEATRGSWNELREAFVEQYVPRATSDLIYRQDLKRMRMEDNETIDAFTKRFNIQCTKVNGLTDDEKRSNYLSALVRPVWNAMKPLLIGKNDQEMRKLSYANLCMLAREAAPEKYRRSDTSDTADRDRRPADRDRRPNKSSNRRGDKPPRPLFAPTTTDNPIASLMAMTTPALLASLQQHATTAATQDESDDEDRRDGYEGEQEGDDETDELSTSITSVGSTPVDQLTAAQAVAALQLNALSNPMLALANPLAALANPLAAPLTAPLAALFNKPPGLSDARLDELCRQNPKAKEKLMKLPCEHCGHPGHSMMTCIRLKKLLVEACDGRQSGQQRGGAPDRPTKSPPPHKPPEGNEKPSRT</sequence>
<dbReference type="Proteomes" id="UP000041254">
    <property type="component" value="Unassembled WGS sequence"/>
</dbReference>
<dbReference type="InParanoid" id="A0A0G4EA13"/>
<dbReference type="PANTHER" id="PTHR33223:SF6">
    <property type="entry name" value="CCHC-TYPE DOMAIN-CONTAINING PROTEIN"/>
    <property type="match status" value="1"/>
</dbReference>
<evidence type="ECO:0000259" key="2">
    <source>
        <dbReference type="Pfam" id="PF03732"/>
    </source>
</evidence>
<dbReference type="AlphaFoldDB" id="A0A0G4EA13"/>
<dbReference type="InterPro" id="IPR005162">
    <property type="entry name" value="Retrotrans_gag_dom"/>
</dbReference>
<feature type="region of interest" description="Disordered" evidence="1">
    <location>
        <begin position="264"/>
        <end position="303"/>
    </location>
</feature>
<evidence type="ECO:0000313" key="3">
    <source>
        <dbReference type="EMBL" id="CEL92056.1"/>
    </source>
</evidence>
<protein>
    <recommendedName>
        <fullName evidence="2">Retrotransposon gag domain-containing protein</fullName>
    </recommendedName>
</protein>
<dbReference type="EMBL" id="CDMY01000043">
    <property type="protein sequence ID" value="CEL92056.1"/>
    <property type="molecule type" value="Genomic_DNA"/>
</dbReference>
<feature type="compositionally biased region" description="Basic and acidic residues" evidence="1">
    <location>
        <begin position="434"/>
        <end position="445"/>
    </location>
</feature>
<accession>A0A0G4EA13</accession>
<dbReference type="PANTHER" id="PTHR33223">
    <property type="entry name" value="CCHC-TYPE DOMAIN-CONTAINING PROTEIN"/>
    <property type="match status" value="1"/>
</dbReference>
<dbReference type="Pfam" id="PF03732">
    <property type="entry name" value="Retrotrans_gag"/>
    <property type="match status" value="1"/>
</dbReference>
<dbReference type="VEuPathDB" id="CryptoDB:Vbra_23144"/>
<evidence type="ECO:0000313" key="4">
    <source>
        <dbReference type="Proteomes" id="UP000041254"/>
    </source>
</evidence>
<proteinExistence type="predicted"/>
<keyword evidence="4" id="KW-1185">Reference proteome</keyword>
<feature type="compositionally biased region" description="Basic and acidic residues" evidence="1">
    <location>
        <begin position="196"/>
        <end position="234"/>
    </location>
</feature>
<feature type="region of interest" description="Disordered" evidence="1">
    <location>
        <begin position="196"/>
        <end position="244"/>
    </location>
</feature>
<feature type="compositionally biased region" description="Acidic residues" evidence="1">
    <location>
        <begin position="285"/>
        <end position="296"/>
    </location>
</feature>
<evidence type="ECO:0000256" key="1">
    <source>
        <dbReference type="SAM" id="MobiDB-lite"/>
    </source>
</evidence>
<feature type="region of interest" description="Disordered" evidence="1">
    <location>
        <begin position="1"/>
        <end position="39"/>
    </location>
</feature>